<sequence>MERVTRPPGQPTPPKLLNPKYTVAEGQTFTFKFSGCEGVCTIAIRNKDNPKDVKIITSDASGSSLDWTPKELGSDTYNIRITNNASNQNKYAGPFDYKGIGPPGPSTSGASTTRPSTKSSIKTTLAPSSAKTDSTVTSAVTSSAGSASATSAPTTTAGDSNDTSKSTSTSSTTIPNAGVRASPLALVAGAGAAFAFLG</sequence>
<comment type="caution">
    <text evidence="2">The sequence shown here is derived from an EMBL/GenBank/DDBJ whole genome shotgun (WGS) entry which is preliminary data.</text>
</comment>
<dbReference type="EMBL" id="JASWJB010000061">
    <property type="protein sequence ID" value="KAK2603553.1"/>
    <property type="molecule type" value="Genomic_DNA"/>
</dbReference>
<reference evidence="2" key="1">
    <citation type="submission" date="2023-06" db="EMBL/GenBank/DDBJ databases">
        <title>Conoideocrella luteorostrata (Hypocreales: Clavicipitaceae), a potential biocontrol fungus for elongate hemlock scale in United States Christmas tree production areas.</title>
        <authorList>
            <person name="Barrett H."/>
            <person name="Lovett B."/>
            <person name="Macias A.M."/>
            <person name="Stajich J.E."/>
            <person name="Kasson M.T."/>
        </authorList>
    </citation>
    <scope>NUCLEOTIDE SEQUENCE</scope>
    <source>
        <strain evidence="2">ARSEF 14590</strain>
    </source>
</reference>
<proteinExistence type="predicted"/>
<evidence type="ECO:0000313" key="2">
    <source>
        <dbReference type="EMBL" id="KAK2603553.1"/>
    </source>
</evidence>
<evidence type="ECO:0000256" key="1">
    <source>
        <dbReference type="SAM" id="MobiDB-lite"/>
    </source>
</evidence>
<feature type="compositionally biased region" description="Low complexity" evidence="1">
    <location>
        <begin position="128"/>
        <end position="173"/>
    </location>
</feature>
<protein>
    <recommendedName>
        <fullName evidence="4">Extracellular matrix protein</fullName>
    </recommendedName>
</protein>
<evidence type="ECO:0008006" key="4">
    <source>
        <dbReference type="Google" id="ProtNLM"/>
    </source>
</evidence>
<organism evidence="2 3">
    <name type="scientific">Conoideocrella luteorostrata</name>
    <dbReference type="NCBI Taxonomy" id="1105319"/>
    <lineage>
        <taxon>Eukaryota</taxon>
        <taxon>Fungi</taxon>
        <taxon>Dikarya</taxon>
        <taxon>Ascomycota</taxon>
        <taxon>Pezizomycotina</taxon>
        <taxon>Sordariomycetes</taxon>
        <taxon>Hypocreomycetidae</taxon>
        <taxon>Hypocreales</taxon>
        <taxon>Clavicipitaceae</taxon>
        <taxon>Conoideocrella</taxon>
    </lineage>
</organism>
<name>A0AAJ0G1Q0_9HYPO</name>
<keyword evidence="3" id="KW-1185">Reference proteome</keyword>
<gene>
    <name evidence="2" type="ORF">QQS21_004233</name>
</gene>
<dbReference type="AlphaFoldDB" id="A0AAJ0G1Q0"/>
<feature type="region of interest" description="Disordered" evidence="1">
    <location>
        <begin position="93"/>
        <end position="181"/>
    </location>
</feature>
<evidence type="ECO:0000313" key="3">
    <source>
        <dbReference type="Proteomes" id="UP001251528"/>
    </source>
</evidence>
<feature type="compositionally biased region" description="Polar residues" evidence="1">
    <location>
        <begin position="106"/>
        <end position="127"/>
    </location>
</feature>
<accession>A0AAJ0G1Q0</accession>
<dbReference type="Proteomes" id="UP001251528">
    <property type="component" value="Unassembled WGS sequence"/>
</dbReference>